<dbReference type="GO" id="GO:0005886">
    <property type="term" value="C:plasma membrane"/>
    <property type="evidence" value="ECO:0007669"/>
    <property type="project" value="UniProtKB-SubCell"/>
</dbReference>
<keyword evidence="3" id="KW-1003">Cell membrane</keyword>
<protein>
    <recommendedName>
        <fullName evidence="8">VTT domain-containing protein</fullName>
    </recommendedName>
</protein>
<comment type="similarity">
    <text evidence="2">Belongs to the DedA family.</text>
</comment>
<keyword evidence="6 7" id="KW-0472">Membrane</keyword>
<dbReference type="InterPro" id="IPR051311">
    <property type="entry name" value="DedA_domain"/>
</dbReference>
<dbReference type="PATRIC" id="fig|1121307.3.peg.422"/>
<feature type="transmembrane region" description="Helical" evidence="7">
    <location>
        <begin position="182"/>
        <end position="199"/>
    </location>
</feature>
<dbReference type="Pfam" id="PF09335">
    <property type="entry name" value="VTT_dom"/>
    <property type="match status" value="1"/>
</dbReference>
<evidence type="ECO:0000313" key="9">
    <source>
        <dbReference type="EMBL" id="KMT20827.1"/>
    </source>
</evidence>
<evidence type="ECO:0000256" key="1">
    <source>
        <dbReference type="ARBA" id="ARBA00004651"/>
    </source>
</evidence>
<reference evidence="9 10" key="1">
    <citation type="submission" date="2015-06" db="EMBL/GenBank/DDBJ databases">
        <title>Draft genome sequence of the purine-degrading Clostridium cylindrosporum HC-1 (DSM 605).</title>
        <authorList>
            <person name="Poehlein A."/>
            <person name="Schiel-Bengelsdorf B."/>
            <person name="Bengelsdorf F."/>
            <person name="Daniel R."/>
            <person name="Duerre P."/>
        </authorList>
    </citation>
    <scope>NUCLEOTIDE SEQUENCE [LARGE SCALE GENOMIC DNA]</scope>
    <source>
        <strain evidence="9 10">DSM 605</strain>
    </source>
</reference>
<feature type="transmembrane region" description="Helical" evidence="7">
    <location>
        <begin position="18"/>
        <end position="37"/>
    </location>
</feature>
<evidence type="ECO:0000256" key="5">
    <source>
        <dbReference type="ARBA" id="ARBA00022989"/>
    </source>
</evidence>
<evidence type="ECO:0000259" key="8">
    <source>
        <dbReference type="Pfam" id="PF09335"/>
    </source>
</evidence>
<evidence type="ECO:0000256" key="6">
    <source>
        <dbReference type="ARBA" id="ARBA00023136"/>
    </source>
</evidence>
<name>A0A0J8D4T4_CLOCY</name>
<dbReference type="PANTHER" id="PTHR42709">
    <property type="entry name" value="ALKALINE PHOSPHATASE LIKE PROTEIN"/>
    <property type="match status" value="1"/>
</dbReference>
<evidence type="ECO:0000256" key="2">
    <source>
        <dbReference type="ARBA" id="ARBA00010792"/>
    </source>
</evidence>
<keyword evidence="4 7" id="KW-0812">Transmembrane</keyword>
<organism evidence="9 10">
    <name type="scientific">Clostridium cylindrosporum DSM 605</name>
    <dbReference type="NCBI Taxonomy" id="1121307"/>
    <lineage>
        <taxon>Bacteria</taxon>
        <taxon>Bacillati</taxon>
        <taxon>Bacillota</taxon>
        <taxon>Clostridia</taxon>
        <taxon>Eubacteriales</taxon>
        <taxon>Clostridiaceae</taxon>
        <taxon>Clostridium</taxon>
    </lineage>
</organism>
<dbReference type="PANTHER" id="PTHR42709:SF6">
    <property type="entry name" value="UNDECAPRENYL PHOSPHATE TRANSPORTER A"/>
    <property type="match status" value="1"/>
</dbReference>
<evidence type="ECO:0000313" key="10">
    <source>
        <dbReference type="Proteomes" id="UP000036756"/>
    </source>
</evidence>
<dbReference type="AlphaFoldDB" id="A0A0J8D4T4"/>
<sequence>MEQTIYAYAEYFAHNNSFLAYVFFFINASLQALFPPYPGDTIIVFQGYIGTLGVFSNFLIVLTTLLGTVLSGIFLFVISYKYGDNITSHRFFRRFFDVNKIDNLHKVFNKYGVGLILFNRFVPGCAMITVIAAGIFKLNRIKAIASLTIAGIVHNCLLMALGYTVGYNMPLIREILIKFNKFFILLALLLALIIFIIYLRKKKQEEISVKEPNLDNE</sequence>
<feature type="transmembrane region" description="Helical" evidence="7">
    <location>
        <begin position="111"/>
        <end position="136"/>
    </location>
</feature>
<dbReference type="Proteomes" id="UP000036756">
    <property type="component" value="Unassembled WGS sequence"/>
</dbReference>
<gene>
    <name evidence="9" type="ORF">CLCY_1c00610</name>
</gene>
<keyword evidence="10" id="KW-1185">Reference proteome</keyword>
<dbReference type="STRING" id="1121307.CLCY_1c00610"/>
<keyword evidence="5 7" id="KW-1133">Transmembrane helix</keyword>
<comment type="caution">
    <text evidence="9">The sequence shown here is derived from an EMBL/GenBank/DDBJ whole genome shotgun (WGS) entry which is preliminary data.</text>
</comment>
<comment type="subcellular location">
    <subcellularLocation>
        <location evidence="1">Cell membrane</location>
        <topology evidence="1">Multi-pass membrane protein</topology>
    </subcellularLocation>
</comment>
<evidence type="ECO:0000256" key="7">
    <source>
        <dbReference type="SAM" id="Phobius"/>
    </source>
</evidence>
<feature type="domain" description="VTT" evidence="8">
    <location>
        <begin position="45"/>
        <end position="163"/>
    </location>
</feature>
<proteinExistence type="inferred from homology"/>
<dbReference type="RefSeq" id="WP_048571230.1">
    <property type="nucleotide sequence ID" value="NZ_LFVU01000028.1"/>
</dbReference>
<feature type="transmembrane region" description="Helical" evidence="7">
    <location>
        <begin position="143"/>
        <end position="162"/>
    </location>
</feature>
<accession>A0A0J8D4T4</accession>
<dbReference type="InterPro" id="IPR032816">
    <property type="entry name" value="VTT_dom"/>
</dbReference>
<dbReference type="EMBL" id="LFVU01000028">
    <property type="protein sequence ID" value="KMT20827.1"/>
    <property type="molecule type" value="Genomic_DNA"/>
</dbReference>
<evidence type="ECO:0000256" key="3">
    <source>
        <dbReference type="ARBA" id="ARBA00022475"/>
    </source>
</evidence>
<feature type="transmembrane region" description="Helical" evidence="7">
    <location>
        <begin position="58"/>
        <end position="80"/>
    </location>
</feature>
<evidence type="ECO:0000256" key="4">
    <source>
        <dbReference type="ARBA" id="ARBA00022692"/>
    </source>
</evidence>